<evidence type="ECO:0000313" key="2">
    <source>
        <dbReference type="EMBL" id="KAA1177273.1"/>
    </source>
</evidence>
<dbReference type="PROSITE" id="PS51257">
    <property type="entry name" value="PROKAR_LIPOPROTEIN"/>
    <property type="match status" value="1"/>
</dbReference>
<sequence length="258" mass="28856">MTFSITRRRLLIGSAAGLGAIGLTGCDAVVQNANVQAVLDMAETLTMKSQRILVARDKLAREFSEAAISPTFRSNGTSQPDSEEYARMMESDFADWRLKIDGLVEHPVEFSLADLKMLPSRTQITRHDCVEGWSAIGKWTGVPLGLILQRAGMRPGARYAVFYCADQLEQTIDGSGTYYESVDLIDAFHPQTILAYQLNDKDLEVAHGAPLRLRVERHLGYKHAKYLMRIEIKDSFASLWGGKGGFWEDRGYEWYAGI</sequence>
<accession>A0A5B0VRW8</accession>
<evidence type="ECO:0000259" key="1">
    <source>
        <dbReference type="Pfam" id="PF00174"/>
    </source>
</evidence>
<dbReference type="InterPro" id="IPR036374">
    <property type="entry name" value="OxRdtase_Mopterin-bd_sf"/>
</dbReference>
<dbReference type="SUPFAM" id="SSF56524">
    <property type="entry name" value="Oxidoreductase molybdopterin-binding domain"/>
    <property type="match status" value="1"/>
</dbReference>
<dbReference type="AlphaFoldDB" id="A0A5B0VRW8"/>
<dbReference type="Pfam" id="PF00174">
    <property type="entry name" value="Oxidored_molyb"/>
    <property type="match status" value="1"/>
</dbReference>
<dbReference type="Gene3D" id="3.90.420.10">
    <property type="entry name" value="Oxidoreductase, molybdopterin-binding domain"/>
    <property type="match status" value="1"/>
</dbReference>
<feature type="domain" description="Oxidoreductase molybdopterin-binding" evidence="1">
    <location>
        <begin position="91"/>
        <end position="234"/>
    </location>
</feature>
<gene>
    <name evidence="2" type="ORF">FP026_25630</name>
</gene>
<dbReference type="RefSeq" id="WP_149637392.1">
    <property type="nucleotide sequence ID" value="NZ_VNIP01000013.1"/>
</dbReference>
<dbReference type="EMBL" id="VNIP01000013">
    <property type="protein sequence ID" value="KAA1177273.1"/>
    <property type="molecule type" value="Genomic_DNA"/>
</dbReference>
<dbReference type="PROSITE" id="PS51318">
    <property type="entry name" value="TAT"/>
    <property type="match status" value="1"/>
</dbReference>
<dbReference type="InterPro" id="IPR000572">
    <property type="entry name" value="OxRdtase_Mopterin-bd_dom"/>
</dbReference>
<protein>
    <submittedName>
        <fullName evidence="2">Molybdopterin-dependent oxidoreductase</fullName>
    </submittedName>
</protein>
<dbReference type="OrthoDB" id="9795587at2"/>
<proteinExistence type="predicted"/>
<dbReference type="InterPro" id="IPR006311">
    <property type="entry name" value="TAT_signal"/>
</dbReference>
<organism evidence="2 3">
    <name type="scientific">Rhizobium tropici</name>
    <dbReference type="NCBI Taxonomy" id="398"/>
    <lineage>
        <taxon>Bacteria</taxon>
        <taxon>Pseudomonadati</taxon>
        <taxon>Pseudomonadota</taxon>
        <taxon>Alphaproteobacteria</taxon>
        <taxon>Hyphomicrobiales</taxon>
        <taxon>Rhizobiaceae</taxon>
        <taxon>Rhizobium/Agrobacterium group</taxon>
        <taxon>Rhizobium</taxon>
    </lineage>
</organism>
<reference evidence="2 3" key="1">
    <citation type="submission" date="2019-07" db="EMBL/GenBank/DDBJ databases">
        <title>The Draft Genome Sequence of Rhizobium tropici SARCC-755 Associated with Superior Nodulation on Pigeonpea (Cajanus cajan (L.) Millsp.).</title>
        <authorList>
            <person name="Bopape F.L."/>
            <person name="Hassen A.I."/>
            <person name="Swanevelder Z.H."/>
            <person name="Gwata E.T."/>
        </authorList>
    </citation>
    <scope>NUCLEOTIDE SEQUENCE [LARGE SCALE GENOMIC DNA]</scope>
    <source>
        <strain evidence="2 3">SARCC-755</strain>
    </source>
</reference>
<dbReference type="CDD" id="cd02108">
    <property type="entry name" value="bact_SO_family_Moco"/>
    <property type="match status" value="1"/>
</dbReference>
<dbReference type="Proteomes" id="UP000323608">
    <property type="component" value="Unassembled WGS sequence"/>
</dbReference>
<name>A0A5B0VRW8_RHITR</name>
<comment type="caution">
    <text evidence="2">The sequence shown here is derived from an EMBL/GenBank/DDBJ whole genome shotgun (WGS) entry which is preliminary data.</text>
</comment>
<dbReference type="PANTHER" id="PTHR43032:SF2">
    <property type="entry name" value="BLL0505 PROTEIN"/>
    <property type="match status" value="1"/>
</dbReference>
<dbReference type="PANTHER" id="PTHR43032">
    <property type="entry name" value="PROTEIN-METHIONINE-SULFOXIDE REDUCTASE"/>
    <property type="match status" value="1"/>
</dbReference>
<evidence type="ECO:0000313" key="3">
    <source>
        <dbReference type="Proteomes" id="UP000323608"/>
    </source>
</evidence>